<dbReference type="SUPFAM" id="SSF56059">
    <property type="entry name" value="Glutathione synthetase ATP-binding domain-like"/>
    <property type="match status" value="1"/>
</dbReference>
<proteinExistence type="predicted"/>
<evidence type="ECO:0000256" key="1">
    <source>
        <dbReference type="SAM" id="MobiDB-lite"/>
    </source>
</evidence>
<reference evidence="2 3" key="1">
    <citation type="submission" date="2022-06" db="EMBL/GenBank/DDBJ databases">
        <title>Whole-genome of Asaia lannensis strain LMG 27011T.</title>
        <authorList>
            <person name="Sombolestani A."/>
        </authorList>
    </citation>
    <scope>NUCLEOTIDE SEQUENCE [LARGE SCALE GENOMIC DNA]</scope>
    <source>
        <strain evidence="2 3">NBRC 102526</strain>
    </source>
</reference>
<dbReference type="Proteomes" id="UP001523401">
    <property type="component" value="Unassembled WGS sequence"/>
</dbReference>
<dbReference type="GO" id="GO:0016874">
    <property type="term" value="F:ligase activity"/>
    <property type="evidence" value="ECO:0007669"/>
    <property type="project" value="UniProtKB-KW"/>
</dbReference>
<comment type="caution">
    <text evidence="2">The sequence shown here is derived from an EMBL/GenBank/DDBJ whole genome shotgun (WGS) entry which is preliminary data.</text>
</comment>
<protein>
    <submittedName>
        <fullName evidence="2">D-alanine--D-alanine ligase</fullName>
    </submittedName>
</protein>
<accession>A0ABT1CLB9</accession>
<keyword evidence="3" id="KW-1185">Reference proteome</keyword>
<keyword evidence="2" id="KW-0436">Ligase</keyword>
<organism evidence="2 3">
    <name type="scientific">Asaia lannensis NBRC 102526</name>
    <dbReference type="NCBI Taxonomy" id="1307926"/>
    <lineage>
        <taxon>Bacteria</taxon>
        <taxon>Pseudomonadati</taxon>
        <taxon>Pseudomonadota</taxon>
        <taxon>Alphaproteobacteria</taxon>
        <taxon>Acetobacterales</taxon>
        <taxon>Acetobacteraceae</taxon>
        <taxon>Asaia</taxon>
    </lineage>
</organism>
<feature type="region of interest" description="Disordered" evidence="1">
    <location>
        <begin position="24"/>
        <end position="46"/>
    </location>
</feature>
<sequence>MLQKTHIPSDLEPEAVTDPDHVMLRAAPSSGPSTAPLQAAGQEDAAEKTPHPLSLFEFWPGSVFYTPIVLYWIALGLRYGDFSVPSAANPLIETGGLCGESKSGILDLAGPVARKWIAPYVTHMLRKGQRESDASIMIEAMRKNGIGFPVVIKPDIGCNGTGVKLVQTPQALVPVLKTFPSNVRILAQALATGPVEAGLFYIREPGARSGKITSITYKEAPVLTGDGVATIRELIARDERTNLLPDIYLPRLRERLDTVPEAGEAVQLVFTGNHCKGSIFRDGCADATPELTRRLDEIIGDITEFHFGRIDVKAASVEALRRGEDFEIIELNGVGSEATHIWDSRTTLWEAYRAQFYHYRMAFRVGAMNRARGWKTCGAYTMLRYWRKQRRLLALYPLND</sequence>
<name>A0ABT1CLB9_9PROT</name>
<evidence type="ECO:0000313" key="3">
    <source>
        <dbReference type="Proteomes" id="UP001523401"/>
    </source>
</evidence>
<gene>
    <name evidence="2" type="ORF">NF685_13570</name>
</gene>
<dbReference type="EMBL" id="JAMXQU010000014">
    <property type="protein sequence ID" value="MCO6161064.1"/>
    <property type="molecule type" value="Genomic_DNA"/>
</dbReference>
<evidence type="ECO:0000313" key="2">
    <source>
        <dbReference type="EMBL" id="MCO6161064.1"/>
    </source>
</evidence>